<feature type="transmembrane region" description="Helical" evidence="6">
    <location>
        <begin position="861"/>
        <end position="880"/>
    </location>
</feature>
<proteinExistence type="predicted"/>
<dbReference type="InterPro" id="IPR045062">
    <property type="entry name" value="Cyt_c_biogenesis_CcsA/CcmC"/>
</dbReference>
<feature type="transmembrane region" description="Helical" evidence="6">
    <location>
        <begin position="900"/>
        <end position="926"/>
    </location>
</feature>
<keyword evidence="2 6" id="KW-0812">Transmembrane</keyword>
<name>A0A918VV61_9FLAO</name>
<evidence type="ECO:0000259" key="8">
    <source>
        <dbReference type="Pfam" id="PF05140"/>
    </source>
</evidence>
<feature type="transmembrane region" description="Helical" evidence="6">
    <location>
        <begin position="46"/>
        <end position="64"/>
    </location>
</feature>
<protein>
    <submittedName>
        <fullName evidence="9">Cytochrome c biogenesis protein</fullName>
    </submittedName>
</protein>
<dbReference type="GO" id="GO:0005886">
    <property type="term" value="C:plasma membrane"/>
    <property type="evidence" value="ECO:0007669"/>
    <property type="project" value="TreeGrafter"/>
</dbReference>
<dbReference type="EMBL" id="BMXB01000001">
    <property type="protein sequence ID" value="GHA28697.1"/>
    <property type="molecule type" value="Genomic_DNA"/>
</dbReference>
<feature type="transmembrane region" description="Helical" evidence="6">
    <location>
        <begin position="76"/>
        <end position="97"/>
    </location>
</feature>
<gene>
    <name evidence="9" type="primary">ccsBA</name>
    <name evidence="9" type="ORF">GCM10007103_07960</name>
</gene>
<feature type="transmembrane region" description="Helical" evidence="6">
    <location>
        <begin position="838"/>
        <end position="854"/>
    </location>
</feature>
<sequence>MKIMKFLLSTKVSFLLIIAFAAAMGVATFVENDYGTAVAREAVYEAWWFEVLMIWLAVNFIAHIEKYKLFTRKRWPLGVFHIAFVIMILGAGVTRYFGKEGVIHIREGEVKNSFYSAGSFLQINGIDEDSPNSRFEKSLELSTYKFEPQTLLADVGDRKFQVSVEEFIKGAHKEFVEGNDTLIDVALASGKEREDYLISQGGDLPVGKLKLTTSRKESGNIQIFKQDSLWMIYSDKNMHVVEMTTQSMGIIKAGETLPLQMRSLYQSDSAAFMIKGIYEGKQLIYHAEEDPEIAEELPDVVKLRVTDEAGNELLNTFSPLVSRDPQKHLFYAEGQKYSLAYGPREEVLPFALQLRAFELERYPGSQSPSSYASELQVIDHEANFPFRVFMNNVLDYKGYRFYQASYDTDEKGTVLSVSQDRPGTYITYLSYTLLTIGMFFTLFAKGSRFSILNRRLKTLDKKESGKAKVKNKKSGREEVLPKEPVSVKPRIVNPRVTALTVLAVLLSLFLGLQAYAHDQVPDVRETVVPLEQAEAYGRLVVQDLDGRMKPLNTLANEITRKLSGRSTITIQQPEGDLTLTAEQFLLAMQLDPGRFSVLPLIKVDQKKADAIFKAIDHAPVSSLSFQELIDADGRYLLQDLVEEANRLKPAERNEAHKELLKVDERFNIFYAILRGDFLKLFPNRLDENNTWFAANQHTMGFDEEDGLFVKNITPLYLSAIGKGIASGNWNEADEVLSYIQLYQQKAGEEVHPGDEKIQTEILYNKMNLGNRLFGMFWLLGIVMLVLAIIKLFNQPKWLRYSWNTGLVLAWMGLALFTIHLALRWYIAGRAPWSDGFEMLVFVAWCILLFGLLFGKKSHFTVPLGILFSGTLLFVAFLDWLNPEITNLMPVLHSYWLKIHVAVIVSGYAPLALAALLALLSLVLLIFKPLNPSKKWWRSMQELSMVNEMSITIGLFLLAVGTFLGGVWANESWGRYWAWDPKETWALISIMVYAFVLHLRLIPKLKNSLVLNISSLWAFSAIIMTSFGVNYYLSGLHSYASGDPVPIPEWVYWMVAILLVITILAIVRYKKLSRLEKKDLLAV</sequence>
<dbReference type="PANTHER" id="PTHR30071:SF1">
    <property type="entry name" value="CYTOCHROME B_B6 PROTEIN-RELATED"/>
    <property type="match status" value="1"/>
</dbReference>
<feature type="domain" description="ResB-like" evidence="8">
    <location>
        <begin position="341"/>
        <end position="413"/>
    </location>
</feature>
<feature type="transmembrane region" description="Helical" evidence="6">
    <location>
        <begin position="983"/>
        <end position="1001"/>
    </location>
</feature>
<evidence type="ECO:0000256" key="5">
    <source>
        <dbReference type="ARBA" id="ARBA00023136"/>
    </source>
</evidence>
<evidence type="ECO:0000259" key="7">
    <source>
        <dbReference type="Pfam" id="PF01578"/>
    </source>
</evidence>
<dbReference type="PANTHER" id="PTHR30071">
    <property type="entry name" value="HEME EXPORTER PROTEIN C"/>
    <property type="match status" value="1"/>
</dbReference>
<keyword evidence="3" id="KW-0201">Cytochrome c-type biogenesis</keyword>
<feature type="transmembrane region" description="Helical" evidence="6">
    <location>
        <begin position="772"/>
        <end position="792"/>
    </location>
</feature>
<feature type="domain" description="Cytochrome c assembly protein" evidence="7">
    <location>
        <begin position="832"/>
        <end position="1036"/>
    </location>
</feature>
<dbReference type="InterPro" id="IPR002541">
    <property type="entry name" value="Cyt_c_assembly"/>
</dbReference>
<comment type="caution">
    <text evidence="9">The sequence shown here is derived from an EMBL/GenBank/DDBJ whole genome shotgun (WGS) entry which is preliminary data.</text>
</comment>
<dbReference type="GO" id="GO:0020037">
    <property type="term" value="F:heme binding"/>
    <property type="evidence" value="ECO:0007669"/>
    <property type="project" value="InterPro"/>
</dbReference>
<dbReference type="RefSeq" id="WP_189603382.1">
    <property type="nucleotide sequence ID" value="NZ_BMXB01000001.1"/>
</dbReference>
<evidence type="ECO:0000256" key="6">
    <source>
        <dbReference type="SAM" id="Phobius"/>
    </source>
</evidence>
<reference evidence="9" key="1">
    <citation type="journal article" date="2014" name="Int. J. Syst. Evol. Microbiol.">
        <title>Complete genome sequence of Corynebacterium casei LMG S-19264T (=DSM 44701T), isolated from a smear-ripened cheese.</title>
        <authorList>
            <consortium name="US DOE Joint Genome Institute (JGI-PGF)"/>
            <person name="Walter F."/>
            <person name="Albersmeier A."/>
            <person name="Kalinowski J."/>
            <person name="Ruckert C."/>
        </authorList>
    </citation>
    <scope>NUCLEOTIDE SEQUENCE</scope>
    <source>
        <strain evidence="9">KCTC 12719</strain>
    </source>
</reference>
<evidence type="ECO:0000256" key="4">
    <source>
        <dbReference type="ARBA" id="ARBA00022989"/>
    </source>
</evidence>
<feature type="transmembrane region" description="Helical" evidence="6">
    <location>
        <begin position="12"/>
        <end position="30"/>
    </location>
</feature>
<evidence type="ECO:0000256" key="2">
    <source>
        <dbReference type="ARBA" id="ARBA00022692"/>
    </source>
</evidence>
<feature type="transmembrane region" description="Helical" evidence="6">
    <location>
        <begin position="1049"/>
        <end position="1068"/>
    </location>
</feature>
<keyword evidence="10" id="KW-1185">Reference proteome</keyword>
<reference evidence="9" key="2">
    <citation type="submission" date="2020-09" db="EMBL/GenBank/DDBJ databases">
        <authorList>
            <person name="Sun Q."/>
            <person name="Kim S."/>
        </authorList>
    </citation>
    <scope>NUCLEOTIDE SEQUENCE</scope>
    <source>
        <strain evidence="9">KCTC 12719</strain>
    </source>
</reference>
<evidence type="ECO:0000256" key="3">
    <source>
        <dbReference type="ARBA" id="ARBA00022748"/>
    </source>
</evidence>
<keyword evidence="4 6" id="KW-1133">Transmembrane helix</keyword>
<comment type="subcellular location">
    <subcellularLocation>
        <location evidence="1">Membrane</location>
        <topology evidence="1">Multi-pass membrane protein</topology>
    </subcellularLocation>
</comment>
<dbReference type="Proteomes" id="UP000610456">
    <property type="component" value="Unassembled WGS sequence"/>
</dbReference>
<dbReference type="InterPro" id="IPR007816">
    <property type="entry name" value="ResB-like_domain"/>
</dbReference>
<evidence type="ECO:0000256" key="1">
    <source>
        <dbReference type="ARBA" id="ARBA00004141"/>
    </source>
</evidence>
<dbReference type="AlphaFoldDB" id="A0A918VV61"/>
<accession>A0A918VV61</accession>
<feature type="transmembrane region" description="Helical" evidence="6">
    <location>
        <begin position="804"/>
        <end position="826"/>
    </location>
</feature>
<evidence type="ECO:0000313" key="10">
    <source>
        <dbReference type="Proteomes" id="UP000610456"/>
    </source>
</evidence>
<feature type="transmembrane region" description="Helical" evidence="6">
    <location>
        <begin position="1008"/>
        <end position="1029"/>
    </location>
</feature>
<organism evidence="9 10">
    <name type="scientific">Salinimicrobium marinum</name>
    <dbReference type="NCBI Taxonomy" id="680283"/>
    <lineage>
        <taxon>Bacteria</taxon>
        <taxon>Pseudomonadati</taxon>
        <taxon>Bacteroidota</taxon>
        <taxon>Flavobacteriia</taxon>
        <taxon>Flavobacteriales</taxon>
        <taxon>Flavobacteriaceae</taxon>
        <taxon>Salinimicrobium</taxon>
    </lineage>
</organism>
<evidence type="ECO:0000313" key="9">
    <source>
        <dbReference type="EMBL" id="GHA28697.1"/>
    </source>
</evidence>
<dbReference type="Pfam" id="PF05140">
    <property type="entry name" value="ResB"/>
    <property type="match status" value="1"/>
</dbReference>
<feature type="transmembrane region" description="Helical" evidence="6">
    <location>
        <begin position="947"/>
        <end position="968"/>
    </location>
</feature>
<dbReference type="GO" id="GO:0017004">
    <property type="term" value="P:cytochrome complex assembly"/>
    <property type="evidence" value="ECO:0007669"/>
    <property type="project" value="UniProtKB-KW"/>
</dbReference>
<keyword evidence="5 6" id="KW-0472">Membrane</keyword>
<dbReference type="Pfam" id="PF01578">
    <property type="entry name" value="Cytochrom_C_asm"/>
    <property type="match status" value="1"/>
</dbReference>